<sequence length="174" mass="19753">MEPVVTDQYEAAVVSLPAAIKDRLLRILRLVIATRFGVSSEVLYGGGVPSMDVEDGELDWWWVFWFRGLDPGMGHEWIGLGTIVTNLAIPPYFLLHLSPVEQVLEIRGKDHPSNVGMDSQVTATVDRQPPRPQVRFDPFTGQPYKFDPYTGEPLILRVYLVVFEAHTDRTFWVI</sequence>
<proteinExistence type="predicted"/>
<dbReference type="AlphaFoldDB" id="A0A7J0EKK0"/>
<dbReference type="Proteomes" id="UP000585474">
    <property type="component" value="Unassembled WGS sequence"/>
</dbReference>
<protein>
    <submittedName>
        <fullName evidence="1">Uncharacterized protein</fullName>
    </submittedName>
</protein>
<accession>A0A7J0EKK0</accession>
<comment type="caution">
    <text evidence="1">The sequence shown here is derived from an EMBL/GenBank/DDBJ whole genome shotgun (WGS) entry which is preliminary data.</text>
</comment>
<organism evidence="1 2">
    <name type="scientific">Actinidia rufa</name>
    <dbReference type="NCBI Taxonomy" id="165716"/>
    <lineage>
        <taxon>Eukaryota</taxon>
        <taxon>Viridiplantae</taxon>
        <taxon>Streptophyta</taxon>
        <taxon>Embryophyta</taxon>
        <taxon>Tracheophyta</taxon>
        <taxon>Spermatophyta</taxon>
        <taxon>Magnoliopsida</taxon>
        <taxon>eudicotyledons</taxon>
        <taxon>Gunneridae</taxon>
        <taxon>Pentapetalae</taxon>
        <taxon>asterids</taxon>
        <taxon>Ericales</taxon>
        <taxon>Actinidiaceae</taxon>
        <taxon>Actinidia</taxon>
    </lineage>
</organism>
<reference evidence="1 2" key="1">
    <citation type="submission" date="2019-07" db="EMBL/GenBank/DDBJ databases">
        <title>De Novo Assembly of kiwifruit Actinidia rufa.</title>
        <authorList>
            <person name="Sugita-Konishi S."/>
            <person name="Sato K."/>
            <person name="Mori E."/>
            <person name="Abe Y."/>
            <person name="Kisaki G."/>
            <person name="Hamano K."/>
            <person name="Suezawa K."/>
            <person name="Otani M."/>
            <person name="Fukuda T."/>
            <person name="Manabe T."/>
            <person name="Gomi K."/>
            <person name="Tabuchi M."/>
            <person name="Akimitsu K."/>
            <person name="Kataoka I."/>
        </authorList>
    </citation>
    <scope>NUCLEOTIDE SEQUENCE [LARGE SCALE GENOMIC DNA]</scope>
    <source>
        <strain evidence="2">cv. Fuchu</strain>
    </source>
</reference>
<dbReference type="EMBL" id="BJWL01000005">
    <property type="protein sequence ID" value="GFY86984.1"/>
    <property type="molecule type" value="Genomic_DNA"/>
</dbReference>
<gene>
    <name evidence="1" type="ORF">Acr_05g0006230</name>
</gene>
<evidence type="ECO:0000313" key="1">
    <source>
        <dbReference type="EMBL" id="GFY86984.1"/>
    </source>
</evidence>
<keyword evidence="2" id="KW-1185">Reference proteome</keyword>
<evidence type="ECO:0000313" key="2">
    <source>
        <dbReference type="Proteomes" id="UP000585474"/>
    </source>
</evidence>
<dbReference type="OrthoDB" id="3800936at2759"/>
<name>A0A7J0EKK0_9ERIC</name>